<feature type="domain" description="DUF7130" evidence="2">
    <location>
        <begin position="43"/>
        <end position="92"/>
    </location>
</feature>
<dbReference type="RefSeq" id="WP_267622425.1">
    <property type="nucleotide sequence ID" value="NZ_JAODIW010000006.1"/>
</dbReference>
<dbReference type="EMBL" id="JBHSDS010000003">
    <property type="protein sequence ID" value="MFC4357272.1"/>
    <property type="molecule type" value="Genomic_DNA"/>
</dbReference>
<proteinExistence type="predicted"/>
<feature type="compositionally biased region" description="Polar residues" evidence="1">
    <location>
        <begin position="20"/>
        <end position="30"/>
    </location>
</feature>
<dbReference type="InterPro" id="IPR055554">
    <property type="entry name" value="DUF7130"/>
</dbReference>
<protein>
    <recommendedName>
        <fullName evidence="2">DUF7130 domain-containing protein</fullName>
    </recommendedName>
</protein>
<evidence type="ECO:0000313" key="4">
    <source>
        <dbReference type="Proteomes" id="UP001595921"/>
    </source>
</evidence>
<accession>A0ABD5P8R0</accession>
<dbReference type="Proteomes" id="UP001595921">
    <property type="component" value="Unassembled WGS sequence"/>
</dbReference>
<gene>
    <name evidence="3" type="ORF">ACFO0N_04825</name>
</gene>
<evidence type="ECO:0000313" key="3">
    <source>
        <dbReference type="EMBL" id="MFC4357272.1"/>
    </source>
</evidence>
<feature type="region of interest" description="Disordered" evidence="1">
    <location>
        <begin position="1"/>
        <end position="36"/>
    </location>
</feature>
<dbReference type="SUPFAM" id="SSF57802">
    <property type="entry name" value="Rubredoxin-like"/>
    <property type="match status" value="1"/>
</dbReference>
<dbReference type="Pfam" id="PF23458">
    <property type="entry name" value="DUF7130"/>
    <property type="match status" value="1"/>
</dbReference>
<dbReference type="AlphaFoldDB" id="A0ABD5P8R0"/>
<sequence>MSSQSLPPRTDRRLRASARPSRTTLTSDHTSAGAIPRGVSLRHERLPQQGFGEAFLVWRCLDCGATGDLEAFPTACADCGSPREHLYYYTED</sequence>
<reference evidence="3 4" key="1">
    <citation type="journal article" date="2019" name="Int. J. Syst. Evol. Microbiol.">
        <title>The Global Catalogue of Microorganisms (GCM) 10K type strain sequencing project: providing services to taxonomists for standard genome sequencing and annotation.</title>
        <authorList>
            <consortium name="The Broad Institute Genomics Platform"/>
            <consortium name="The Broad Institute Genome Sequencing Center for Infectious Disease"/>
            <person name="Wu L."/>
            <person name="Ma J."/>
        </authorList>
    </citation>
    <scope>NUCLEOTIDE SEQUENCE [LARGE SCALE GENOMIC DNA]</scope>
    <source>
        <strain evidence="3 4">CGMCC 1.12553</strain>
    </source>
</reference>
<evidence type="ECO:0000259" key="2">
    <source>
        <dbReference type="Pfam" id="PF23458"/>
    </source>
</evidence>
<keyword evidence="4" id="KW-1185">Reference proteome</keyword>
<comment type="caution">
    <text evidence="3">The sequence shown here is derived from an EMBL/GenBank/DDBJ whole genome shotgun (WGS) entry which is preliminary data.</text>
</comment>
<organism evidence="3 4">
    <name type="scientific">Halobium salinum</name>
    <dbReference type="NCBI Taxonomy" id="1364940"/>
    <lineage>
        <taxon>Archaea</taxon>
        <taxon>Methanobacteriati</taxon>
        <taxon>Methanobacteriota</taxon>
        <taxon>Stenosarchaea group</taxon>
        <taxon>Halobacteria</taxon>
        <taxon>Halobacteriales</taxon>
        <taxon>Haloferacaceae</taxon>
        <taxon>Halobium</taxon>
    </lineage>
</organism>
<evidence type="ECO:0000256" key="1">
    <source>
        <dbReference type="SAM" id="MobiDB-lite"/>
    </source>
</evidence>
<name>A0ABD5P8R0_9EURY</name>